<sequence>MNKSAIALFQQRHKAIRKEKSYYNKFIFNGHFSVFLLILLGAFILGYGQWLKHIPTHIDYALFASLVLAITSIFPIRTFLKDADRIFLLPFEKHMKEYMNLSLRYSYFNRIIMQIVLLIVLFPLFYKLNHGLSLGYILFIVLVLIHPFLGLLLRWKWYQSHLSSWSLNIILFVLNGLAYYLVLGPQMYWGIIFTIILLLAIFLLPKMKHSYLFPWERMVLIEERHHTNYYKFVNMFTDVKHLKETAVRRQYLDFLLPTPKGQRFSSKNMYLYLFTRSFVRGRDAFTIILRLVVIALILMIWLSFPIVTVIIGSLFMYIILLQMSQFYTQQAYGLWPQVWPVSDAEVIKGYEKFLYRLMIIIGVIFSITFIIIYPQYFIFAIVFFIVGWLTIRSTIKKLQYQESLLKD</sequence>
<evidence type="ECO:0000313" key="4">
    <source>
        <dbReference type="Proteomes" id="UP000254047"/>
    </source>
</evidence>
<evidence type="ECO:0000313" key="2">
    <source>
        <dbReference type="EMBL" id="SUM43881.1"/>
    </source>
</evidence>
<organism evidence="2 4">
    <name type="scientific">Staphylococcus petrasii</name>
    <dbReference type="NCBI Taxonomy" id="1276936"/>
    <lineage>
        <taxon>Bacteria</taxon>
        <taxon>Bacillati</taxon>
        <taxon>Bacillota</taxon>
        <taxon>Bacilli</taxon>
        <taxon>Bacillales</taxon>
        <taxon>Staphylococcaceae</taxon>
        <taxon>Staphylococcus</taxon>
    </lineage>
</organism>
<keyword evidence="1" id="KW-1133">Transmembrane helix</keyword>
<feature type="transmembrane region" description="Helical" evidence="1">
    <location>
        <begin position="107"/>
        <end position="126"/>
    </location>
</feature>
<dbReference type="NCBIfam" id="NF047570">
    <property type="entry name" value="ABC_perm_EcsB"/>
    <property type="match status" value="1"/>
</dbReference>
<feature type="transmembrane region" description="Helical" evidence="1">
    <location>
        <begin position="132"/>
        <end position="153"/>
    </location>
</feature>
<dbReference type="Pfam" id="PF05975">
    <property type="entry name" value="EcsB"/>
    <property type="match status" value="1"/>
</dbReference>
<keyword evidence="1" id="KW-0472">Membrane</keyword>
<feature type="transmembrane region" description="Helical" evidence="1">
    <location>
        <begin position="60"/>
        <end position="80"/>
    </location>
</feature>
<name>A0A380G1I4_9STAP</name>
<feature type="transmembrane region" description="Helical" evidence="1">
    <location>
        <begin position="165"/>
        <end position="182"/>
    </location>
</feature>
<dbReference type="PIRSF" id="PIRSF037259">
    <property type="entry name" value="EcsB_ABC"/>
    <property type="match status" value="1"/>
</dbReference>
<accession>A0A380G1I4</accession>
<evidence type="ECO:0000313" key="3">
    <source>
        <dbReference type="EMBL" id="TGE16884.1"/>
    </source>
</evidence>
<evidence type="ECO:0000256" key="1">
    <source>
        <dbReference type="SAM" id="Phobius"/>
    </source>
</evidence>
<evidence type="ECO:0000313" key="5">
    <source>
        <dbReference type="Proteomes" id="UP000297598"/>
    </source>
</evidence>
<dbReference type="EMBL" id="UHDO01000001">
    <property type="protein sequence ID" value="SUM43881.1"/>
    <property type="molecule type" value="Genomic_DNA"/>
</dbReference>
<proteinExistence type="predicted"/>
<feature type="transmembrane region" description="Helical" evidence="1">
    <location>
        <begin position="26"/>
        <end position="48"/>
    </location>
</feature>
<dbReference type="EMBL" id="SRLS01000011">
    <property type="protein sequence ID" value="TGE16884.1"/>
    <property type="molecule type" value="Genomic_DNA"/>
</dbReference>
<dbReference type="OrthoDB" id="2447941at2"/>
<keyword evidence="5" id="KW-1185">Reference proteome</keyword>
<feature type="transmembrane region" description="Helical" evidence="1">
    <location>
        <begin position="287"/>
        <end position="320"/>
    </location>
</feature>
<dbReference type="Proteomes" id="UP000297598">
    <property type="component" value="Unassembled WGS sequence"/>
</dbReference>
<dbReference type="GO" id="GO:0016020">
    <property type="term" value="C:membrane"/>
    <property type="evidence" value="ECO:0007669"/>
    <property type="project" value="InterPro"/>
</dbReference>
<reference evidence="2 4" key="1">
    <citation type="submission" date="2018-06" db="EMBL/GenBank/DDBJ databases">
        <authorList>
            <consortium name="Pathogen Informatics"/>
            <person name="Doyle S."/>
        </authorList>
    </citation>
    <scope>NUCLEOTIDE SEQUENCE [LARGE SCALE GENOMIC DNA]</scope>
    <source>
        <strain evidence="2 4">NCTC13830</strain>
    </source>
</reference>
<reference evidence="3 5" key="2">
    <citation type="submission" date="2019-04" db="EMBL/GenBank/DDBJ databases">
        <title>Genomic characterization of Staphylococcus petrasii strains.</title>
        <authorList>
            <person name="Vrbovska V."/>
            <person name="Kovarovic V."/>
            <person name="Maslanova I."/>
            <person name="Indrakova A."/>
            <person name="Petras P."/>
            <person name="Sedo O."/>
            <person name="Svec P."/>
            <person name="Fisarova L."/>
            <person name="Sedlacek I."/>
            <person name="Doskar J."/>
            <person name="Pantucek R."/>
        </authorList>
    </citation>
    <scope>NUCLEOTIDE SEQUENCE [LARGE SCALE GENOMIC DNA]</scope>
    <source>
        <strain evidence="3 5">P5404</strain>
    </source>
</reference>
<dbReference type="InterPro" id="IPR010288">
    <property type="entry name" value="EcsB_ABC"/>
</dbReference>
<gene>
    <name evidence="3" type="ORF">BJR09_07970</name>
    <name evidence="2" type="ORF">NCTC13830_01272</name>
</gene>
<dbReference type="AlphaFoldDB" id="A0A380G1I4"/>
<dbReference type="RefSeq" id="WP_103298741.1">
    <property type="nucleotide sequence ID" value="NZ_PPQT01000106.1"/>
</dbReference>
<keyword evidence="1" id="KW-0812">Transmembrane</keyword>
<feature type="transmembrane region" description="Helical" evidence="1">
    <location>
        <begin position="358"/>
        <end position="391"/>
    </location>
</feature>
<feature type="transmembrane region" description="Helical" evidence="1">
    <location>
        <begin position="188"/>
        <end position="205"/>
    </location>
</feature>
<protein>
    <submittedName>
        <fullName evidence="2 3">ABC transporter</fullName>
    </submittedName>
</protein>
<dbReference type="Proteomes" id="UP000254047">
    <property type="component" value="Unassembled WGS sequence"/>
</dbReference>